<keyword evidence="1" id="KW-0812">Transmembrane</keyword>
<dbReference type="Pfam" id="PF00563">
    <property type="entry name" value="EAL"/>
    <property type="match status" value="1"/>
</dbReference>
<dbReference type="SMART" id="SM00052">
    <property type="entry name" value="EAL"/>
    <property type="match status" value="1"/>
</dbReference>
<feature type="transmembrane region" description="Helical" evidence="1">
    <location>
        <begin position="28"/>
        <end position="46"/>
    </location>
</feature>
<dbReference type="AlphaFoldDB" id="A0A2N3M1M0"/>
<dbReference type="InterPro" id="IPR035919">
    <property type="entry name" value="EAL_sf"/>
</dbReference>
<feature type="domain" description="EAL" evidence="2">
    <location>
        <begin position="275"/>
        <end position="525"/>
    </location>
</feature>
<dbReference type="SMART" id="SM00267">
    <property type="entry name" value="GGDEF"/>
    <property type="match status" value="1"/>
</dbReference>
<evidence type="ECO:0000256" key="1">
    <source>
        <dbReference type="SAM" id="Phobius"/>
    </source>
</evidence>
<sequence length="536" mass="60207">MRRVEGREGAARGEQMRLLRAGRAARDAATLVVIGILLFVGFRWFNVYETFVAFLREHEFIQLDEVLMALLITGLLGFVFGYRRLRDLQEEVAHRSRAERDVSWIAAHDPLTRLPNRVGLKQEVERLRAGDKAGKPHMAMVIDVQGFRNINDIYGNEAGDEILVAIADRLREIFVGCYLFRLGGDQFYAALESTQTKDWEKLARRAIKQISTPILVNERYYEVSAYIGMARYPDDAANIKYLLRCALSAVSSAKREHSGEPKWFDPAIDEATAKYAELDRQLRAALKSGEVKPYYQPMIDLTSGRIVGFEALARWRRSDGTFIPPSEFITLAEETGMIGELSEVLFRQACLDAAKWPRTIRLSFNVSPAQFSSRSFGRKMLETLAETGLSPQQLEVEVTESMFVKDVQLVSALLEELREAGVHIAIDDFGTGYSSLSQLSRLRFDKLKIDRSFVSSFLDDARQAMIIRAMIGLGRGLGMKTIAEGIEEASQAETLQLLGCHQGQGFLFSRAVPAEQAATMLQMTWPVKPEGNTAVN</sequence>
<evidence type="ECO:0000313" key="5">
    <source>
        <dbReference type="Proteomes" id="UP000233491"/>
    </source>
</evidence>
<dbReference type="Pfam" id="PF00990">
    <property type="entry name" value="GGDEF"/>
    <property type="match status" value="1"/>
</dbReference>
<evidence type="ECO:0000313" key="4">
    <source>
        <dbReference type="EMBL" id="PKR90765.1"/>
    </source>
</evidence>
<comment type="caution">
    <text evidence="4">The sequence shown here is derived from an EMBL/GenBank/DDBJ whole genome shotgun (WGS) entry which is preliminary data.</text>
</comment>
<reference evidence="4 5" key="1">
    <citation type="submission" date="2017-12" db="EMBL/GenBank/DDBJ databases">
        <title>Anaerobic carbon monoxide metabolism by Pleomorphomonas carboxyditropha sp. nov., a new mesophilic hydrogenogenic carboxidotroph.</title>
        <authorList>
            <person name="Esquivel-Elizondo S."/>
            <person name="Krajmalnik-Brown R."/>
        </authorList>
    </citation>
    <scope>NUCLEOTIDE SEQUENCE [LARGE SCALE GENOMIC DNA]</scope>
    <source>
        <strain evidence="4 5">R5-392</strain>
    </source>
</reference>
<feature type="transmembrane region" description="Helical" evidence="1">
    <location>
        <begin position="66"/>
        <end position="85"/>
    </location>
</feature>
<dbReference type="PANTHER" id="PTHR44757:SF2">
    <property type="entry name" value="BIOFILM ARCHITECTURE MAINTENANCE PROTEIN MBAA"/>
    <property type="match status" value="1"/>
</dbReference>
<dbReference type="SUPFAM" id="SSF141868">
    <property type="entry name" value="EAL domain-like"/>
    <property type="match status" value="1"/>
</dbReference>
<protein>
    <submittedName>
        <fullName evidence="4">GGDEF-domain containing protein</fullName>
    </submittedName>
</protein>
<dbReference type="Gene3D" id="3.20.20.450">
    <property type="entry name" value="EAL domain"/>
    <property type="match status" value="1"/>
</dbReference>
<dbReference type="SUPFAM" id="SSF55073">
    <property type="entry name" value="Nucleotide cyclase"/>
    <property type="match status" value="1"/>
</dbReference>
<dbReference type="PROSITE" id="PS50887">
    <property type="entry name" value="GGDEF"/>
    <property type="match status" value="1"/>
</dbReference>
<proteinExistence type="predicted"/>
<dbReference type="InterPro" id="IPR029787">
    <property type="entry name" value="Nucleotide_cyclase"/>
</dbReference>
<dbReference type="Proteomes" id="UP000233491">
    <property type="component" value="Unassembled WGS sequence"/>
</dbReference>
<name>A0A2N3M1M0_9HYPH</name>
<organism evidence="4 5">
    <name type="scientific">Pleomorphomonas diazotrophica</name>
    <dbReference type="NCBI Taxonomy" id="1166257"/>
    <lineage>
        <taxon>Bacteria</taxon>
        <taxon>Pseudomonadati</taxon>
        <taxon>Pseudomonadota</taxon>
        <taxon>Alphaproteobacteria</taxon>
        <taxon>Hyphomicrobiales</taxon>
        <taxon>Pleomorphomonadaceae</taxon>
        <taxon>Pleomorphomonas</taxon>
    </lineage>
</organism>
<dbReference type="NCBIfam" id="TIGR00254">
    <property type="entry name" value="GGDEF"/>
    <property type="match status" value="1"/>
</dbReference>
<dbReference type="InterPro" id="IPR052155">
    <property type="entry name" value="Biofilm_reg_signaling"/>
</dbReference>
<dbReference type="OrthoDB" id="9814202at2"/>
<keyword evidence="5" id="KW-1185">Reference proteome</keyword>
<keyword evidence="1" id="KW-1133">Transmembrane helix</keyword>
<feature type="domain" description="GGDEF" evidence="3">
    <location>
        <begin position="135"/>
        <end position="266"/>
    </location>
</feature>
<dbReference type="CDD" id="cd01949">
    <property type="entry name" value="GGDEF"/>
    <property type="match status" value="1"/>
</dbReference>
<dbReference type="PROSITE" id="PS50883">
    <property type="entry name" value="EAL"/>
    <property type="match status" value="1"/>
</dbReference>
<dbReference type="InterPro" id="IPR001633">
    <property type="entry name" value="EAL_dom"/>
</dbReference>
<dbReference type="Gene3D" id="3.30.70.270">
    <property type="match status" value="1"/>
</dbReference>
<keyword evidence="1" id="KW-0472">Membrane</keyword>
<dbReference type="InterPro" id="IPR000160">
    <property type="entry name" value="GGDEF_dom"/>
</dbReference>
<dbReference type="CDD" id="cd01948">
    <property type="entry name" value="EAL"/>
    <property type="match status" value="1"/>
</dbReference>
<accession>A0A2N3M1M0</accession>
<gene>
    <name evidence="4" type="ORF">CXZ10_05265</name>
</gene>
<dbReference type="EMBL" id="PJNW01000002">
    <property type="protein sequence ID" value="PKR90765.1"/>
    <property type="molecule type" value="Genomic_DNA"/>
</dbReference>
<evidence type="ECO:0000259" key="3">
    <source>
        <dbReference type="PROSITE" id="PS50887"/>
    </source>
</evidence>
<evidence type="ECO:0000259" key="2">
    <source>
        <dbReference type="PROSITE" id="PS50883"/>
    </source>
</evidence>
<dbReference type="InterPro" id="IPR043128">
    <property type="entry name" value="Rev_trsase/Diguanyl_cyclase"/>
</dbReference>
<dbReference type="PANTHER" id="PTHR44757">
    <property type="entry name" value="DIGUANYLATE CYCLASE DGCP"/>
    <property type="match status" value="1"/>
</dbReference>